<comment type="caution">
    <text evidence="2">The sequence shown here is derived from an EMBL/GenBank/DDBJ whole genome shotgun (WGS) entry which is preliminary data.</text>
</comment>
<evidence type="ECO:0000313" key="2">
    <source>
        <dbReference type="EMBL" id="PKY63193.1"/>
    </source>
</evidence>
<dbReference type="InterPro" id="IPR000719">
    <property type="entry name" value="Prot_kinase_dom"/>
</dbReference>
<dbReference type="Proteomes" id="UP000234323">
    <property type="component" value="Unassembled WGS sequence"/>
</dbReference>
<dbReference type="SUPFAM" id="SSF56112">
    <property type="entry name" value="Protein kinase-like (PK-like)"/>
    <property type="match status" value="1"/>
</dbReference>
<dbReference type="InterPro" id="IPR011009">
    <property type="entry name" value="Kinase-like_dom_sf"/>
</dbReference>
<reference evidence="2 3" key="1">
    <citation type="submission" date="2015-10" db="EMBL/GenBank/DDBJ databases">
        <title>Genome analyses suggest a sexual origin of heterokaryosis in a supposedly ancient asexual fungus.</title>
        <authorList>
            <person name="Ropars J."/>
            <person name="Sedzielewska K."/>
            <person name="Noel J."/>
            <person name="Charron P."/>
            <person name="Farinelli L."/>
            <person name="Marton T."/>
            <person name="Kruger M."/>
            <person name="Pelin A."/>
            <person name="Brachmann A."/>
            <person name="Corradi N."/>
        </authorList>
    </citation>
    <scope>NUCLEOTIDE SEQUENCE [LARGE SCALE GENOMIC DNA]</scope>
    <source>
        <strain evidence="2 3">A4</strain>
    </source>
</reference>
<protein>
    <submittedName>
        <fullName evidence="2">Kinase-like protein</fullName>
    </submittedName>
</protein>
<dbReference type="Gene3D" id="1.10.510.10">
    <property type="entry name" value="Transferase(Phosphotransferase) domain 1"/>
    <property type="match status" value="1"/>
</dbReference>
<feature type="domain" description="Protein kinase" evidence="1">
    <location>
        <begin position="38"/>
        <end position="199"/>
    </location>
</feature>
<keyword evidence="2" id="KW-0808">Transferase</keyword>
<dbReference type="GO" id="GO:0007165">
    <property type="term" value="P:signal transduction"/>
    <property type="evidence" value="ECO:0007669"/>
    <property type="project" value="TreeGrafter"/>
</dbReference>
<dbReference type="InterPro" id="IPR001245">
    <property type="entry name" value="Ser-Thr/Tyr_kinase_cat_dom"/>
</dbReference>
<sequence>WTSGNNDIDKFIQETQLSEHASNIRIRNALEWVPYDRFYDIKYIAKGGFGKVYRANWIDGYLVNWDDENKNWMRYNQNMFVALKSLDNSKNVTLEFMNEIISHNIGRTDNDFIVRFYGITQDPETKNYIMVLDYAEDGSLRNYLDKEYNKLNWDKKIDYLRYIVDGLKCIHEKELVHRDLHIGNILKLKYKTVITDMGL</sequence>
<dbReference type="SMART" id="SM00220">
    <property type="entry name" value="S_TKc"/>
    <property type="match status" value="1"/>
</dbReference>
<dbReference type="GO" id="GO:0005737">
    <property type="term" value="C:cytoplasm"/>
    <property type="evidence" value="ECO:0007669"/>
    <property type="project" value="TreeGrafter"/>
</dbReference>
<dbReference type="AlphaFoldDB" id="A0A2I1HWI1"/>
<feature type="non-terminal residue" evidence="2">
    <location>
        <position position="1"/>
    </location>
</feature>
<dbReference type="Pfam" id="PF07714">
    <property type="entry name" value="PK_Tyr_Ser-Thr"/>
    <property type="match status" value="1"/>
</dbReference>
<dbReference type="InterPro" id="IPR050167">
    <property type="entry name" value="Ser_Thr_protein_kinase"/>
</dbReference>
<keyword evidence="3" id="KW-1185">Reference proteome</keyword>
<dbReference type="VEuPathDB" id="FungiDB:RhiirFUN_000908"/>
<dbReference type="CDD" id="cd00180">
    <property type="entry name" value="PKc"/>
    <property type="match status" value="1"/>
</dbReference>
<keyword evidence="2" id="KW-0418">Kinase</keyword>
<gene>
    <name evidence="2" type="ORF">RhiirA4_491329</name>
</gene>
<dbReference type="Gene3D" id="1.10.10.1010">
    <property type="entry name" value="Intein homing endonuclease, domain IV"/>
    <property type="match status" value="1"/>
</dbReference>
<proteinExistence type="predicted"/>
<feature type="non-terminal residue" evidence="2">
    <location>
        <position position="199"/>
    </location>
</feature>
<accession>A0A2I1HWI1</accession>
<dbReference type="PROSITE" id="PS50011">
    <property type="entry name" value="PROTEIN_KINASE_DOM"/>
    <property type="match status" value="1"/>
</dbReference>
<dbReference type="VEuPathDB" id="FungiDB:RhiirA1_476055"/>
<dbReference type="PANTHER" id="PTHR23257">
    <property type="entry name" value="SERINE-THREONINE PROTEIN KINASE"/>
    <property type="match status" value="1"/>
</dbReference>
<dbReference type="GO" id="GO:0005524">
    <property type="term" value="F:ATP binding"/>
    <property type="evidence" value="ECO:0007669"/>
    <property type="project" value="InterPro"/>
</dbReference>
<evidence type="ECO:0000259" key="1">
    <source>
        <dbReference type="PROSITE" id="PS50011"/>
    </source>
</evidence>
<dbReference type="EMBL" id="LLXI01009327">
    <property type="protein sequence ID" value="PKY63193.1"/>
    <property type="molecule type" value="Genomic_DNA"/>
</dbReference>
<organism evidence="2 3">
    <name type="scientific">Rhizophagus irregularis</name>
    <dbReference type="NCBI Taxonomy" id="588596"/>
    <lineage>
        <taxon>Eukaryota</taxon>
        <taxon>Fungi</taxon>
        <taxon>Fungi incertae sedis</taxon>
        <taxon>Mucoromycota</taxon>
        <taxon>Glomeromycotina</taxon>
        <taxon>Glomeromycetes</taxon>
        <taxon>Glomerales</taxon>
        <taxon>Glomeraceae</taxon>
        <taxon>Rhizophagus</taxon>
    </lineage>
</organism>
<name>A0A2I1HWI1_9GLOM</name>
<dbReference type="GO" id="GO:0004672">
    <property type="term" value="F:protein kinase activity"/>
    <property type="evidence" value="ECO:0007669"/>
    <property type="project" value="InterPro"/>
</dbReference>
<evidence type="ECO:0000313" key="3">
    <source>
        <dbReference type="Proteomes" id="UP000234323"/>
    </source>
</evidence>